<name>A0AAV4RPN3_9ARAC</name>
<protein>
    <submittedName>
        <fullName evidence="1">Uncharacterized protein</fullName>
    </submittedName>
</protein>
<accession>A0AAV4RPN3</accession>
<reference evidence="1 2" key="1">
    <citation type="submission" date="2021-06" db="EMBL/GenBank/DDBJ databases">
        <title>Caerostris darwini draft genome.</title>
        <authorList>
            <person name="Kono N."/>
            <person name="Arakawa K."/>
        </authorList>
    </citation>
    <scope>NUCLEOTIDE SEQUENCE [LARGE SCALE GENOMIC DNA]</scope>
</reference>
<dbReference type="AlphaFoldDB" id="A0AAV4RPN3"/>
<comment type="caution">
    <text evidence="1">The sequence shown here is derived from an EMBL/GenBank/DDBJ whole genome shotgun (WGS) entry which is preliminary data.</text>
</comment>
<gene>
    <name evidence="1" type="ORF">CDAR_299571</name>
</gene>
<evidence type="ECO:0000313" key="1">
    <source>
        <dbReference type="EMBL" id="GIY23054.1"/>
    </source>
</evidence>
<dbReference type="EMBL" id="BPLQ01006511">
    <property type="protein sequence ID" value="GIY23054.1"/>
    <property type="molecule type" value="Genomic_DNA"/>
</dbReference>
<sequence length="96" mass="10477">MAGVGIINPLVEKSSVGESALGKPARFLAWSFLWRGEGGGGRGTRLIVCGDFNGNGMPPRGRDELRRQFAVTRYKLRGVDGKSFGQLMNVAYEEMK</sequence>
<organism evidence="1 2">
    <name type="scientific">Caerostris darwini</name>
    <dbReference type="NCBI Taxonomy" id="1538125"/>
    <lineage>
        <taxon>Eukaryota</taxon>
        <taxon>Metazoa</taxon>
        <taxon>Ecdysozoa</taxon>
        <taxon>Arthropoda</taxon>
        <taxon>Chelicerata</taxon>
        <taxon>Arachnida</taxon>
        <taxon>Araneae</taxon>
        <taxon>Araneomorphae</taxon>
        <taxon>Entelegynae</taxon>
        <taxon>Araneoidea</taxon>
        <taxon>Araneidae</taxon>
        <taxon>Caerostris</taxon>
    </lineage>
</organism>
<proteinExistence type="predicted"/>
<keyword evidence="2" id="KW-1185">Reference proteome</keyword>
<dbReference type="Proteomes" id="UP001054837">
    <property type="component" value="Unassembled WGS sequence"/>
</dbReference>
<evidence type="ECO:0000313" key="2">
    <source>
        <dbReference type="Proteomes" id="UP001054837"/>
    </source>
</evidence>